<feature type="domain" description="Citrate transporter-like" evidence="9">
    <location>
        <begin position="23"/>
        <end position="363"/>
    </location>
</feature>
<gene>
    <name evidence="10" type="ORF">SPIROBIBN47_210108</name>
</gene>
<feature type="transmembrane region" description="Helical" evidence="8">
    <location>
        <begin position="353"/>
        <end position="377"/>
    </location>
</feature>
<accession>A0A3P3XHB0</accession>
<comment type="similarity">
    <text evidence="2">Belongs to the CitM (TC 2.A.11) transporter family.</text>
</comment>
<protein>
    <submittedName>
        <fullName evidence="10">Citrate transporter</fullName>
    </submittedName>
</protein>
<name>A0A3P3XHB0_9SPIR</name>
<evidence type="ECO:0000259" key="9">
    <source>
        <dbReference type="Pfam" id="PF03600"/>
    </source>
</evidence>
<feature type="transmembrane region" description="Helical" evidence="8">
    <location>
        <begin position="397"/>
        <end position="416"/>
    </location>
</feature>
<evidence type="ECO:0000256" key="1">
    <source>
        <dbReference type="ARBA" id="ARBA00004651"/>
    </source>
</evidence>
<feature type="transmembrane region" description="Helical" evidence="8">
    <location>
        <begin position="236"/>
        <end position="266"/>
    </location>
</feature>
<feature type="transmembrane region" description="Helical" evidence="8">
    <location>
        <begin position="278"/>
        <end position="297"/>
    </location>
</feature>
<keyword evidence="3" id="KW-0813">Transport</keyword>
<keyword evidence="5 8" id="KW-0812">Transmembrane</keyword>
<evidence type="ECO:0000256" key="4">
    <source>
        <dbReference type="ARBA" id="ARBA00022475"/>
    </source>
</evidence>
<dbReference type="InterPro" id="IPR000802">
    <property type="entry name" value="Arsenical_pump_ArsB"/>
</dbReference>
<reference evidence="10" key="1">
    <citation type="submission" date="2017-02" db="EMBL/GenBank/DDBJ databases">
        <authorList>
            <person name="Regsiter A."/>
            <person name="William W."/>
        </authorList>
    </citation>
    <scope>NUCLEOTIDE SEQUENCE</scope>
    <source>
        <strain evidence="10">Bib</strain>
    </source>
</reference>
<evidence type="ECO:0000256" key="8">
    <source>
        <dbReference type="SAM" id="Phobius"/>
    </source>
</evidence>
<keyword evidence="7 8" id="KW-0472">Membrane</keyword>
<feature type="transmembrane region" description="Helical" evidence="8">
    <location>
        <begin position="32"/>
        <end position="50"/>
    </location>
</feature>
<dbReference type="Pfam" id="PF03600">
    <property type="entry name" value="CitMHS"/>
    <property type="match status" value="1"/>
</dbReference>
<dbReference type="GO" id="GO:0005886">
    <property type="term" value="C:plasma membrane"/>
    <property type="evidence" value="ECO:0007669"/>
    <property type="project" value="UniProtKB-SubCell"/>
</dbReference>
<feature type="transmembrane region" description="Helical" evidence="8">
    <location>
        <begin position="6"/>
        <end position="25"/>
    </location>
</feature>
<dbReference type="InterPro" id="IPR004680">
    <property type="entry name" value="Cit_transptr-like_dom"/>
</dbReference>
<evidence type="ECO:0000313" key="10">
    <source>
        <dbReference type="EMBL" id="SLM11872.1"/>
    </source>
</evidence>
<dbReference type="CDD" id="cd01117">
    <property type="entry name" value="YbiR_permease"/>
    <property type="match status" value="1"/>
</dbReference>
<dbReference type="PANTHER" id="PTHR43302:SF5">
    <property type="entry name" value="TRANSPORTER ARSB-RELATED"/>
    <property type="match status" value="1"/>
</dbReference>
<dbReference type="PANTHER" id="PTHR43302">
    <property type="entry name" value="TRANSPORTER ARSB-RELATED"/>
    <property type="match status" value="1"/>
</dbReference>
<dbReference type="EMBL" id="FWDM01000014">
    <property type="protein sequence ID" value="SLM11872.1"/>
    <property type="molecule type" value="Genomic_DNA"/>
</dbReference>
<evidence type="ECO:0000256" key="7">
    <source>
        <dbReference type="ARBA" id="ARBA00023136"/>
    </source>
</evidence>
<dbReference type="GO" id="GO:0015105">
    <property type="term" value="F:arsenite transmembrane transporter activity"/>
    <property type="evidence" value="ECO:0007669"/>
    <property type="project" value="InterPro"/>
</dbReference>
<sequence>MSPNISAVYVLIILAFVGIASGKFPRLAMNRASIALTAAVLLVVLGGLTTQEALAVVDTETLALLLAMMIIVANLRVSGFFLIAGGRVLSIARSPRILLAIVVLVSGVLSALFLNDTICLMFTPLVAEMARRSGRDGRPYLIALATSANAGSCATSIGNPQNMLIASQSGIPFGTFVLALGLPSLIAMLLSYWMTVLMFPSEFRANTMLRQPVGCVTADAEAGHAEMSPYLMYKSLAASALLLVLLLAGVRTSHAALIAASILLITRRVHPERIFAEVDFTLLVFFSGLFVLTAAVARTDAFAMAMQWLTPHLQRPGGLFAAAIALASNLVSNVPAVMLLSPAARAMANPQPAWLMLAMASTFAGNLTLLGSVANLIVAEQSEKSGIHIGFVDYLKVGLPVTLLSIAAGTLWLGIIL</sequence>
<evidence type="ECO:0000256" key="6">
    <source>
        <dbReference type="ARBA" id="ARBA00022989"/>
    </source>
</evidence>
<keyword evidence="6 8" id="KW-1133">Transmembrane helix</keyword>
<dbReference type="PRINTS" id="PR00758">
    <property type="entry name" value="ARSENICPUMP"/>
</dbReference>
<feature type="transmembrane region" description="Helical" evidence="8">
    <location>
        <begin position="97"/>
        <end position="127"/>
    </location>
</feature>
<proteinExistence type="inferred from homology"/>
<evidence type="ECO:0000256" key="3">
    <source>
        <dbReference type="ARBA" id="ARBA00022448"/>
    </source>
</evidence>
<organism evidence="10">
    <name type="scientific">uncultured spirochete</name>
    <dbReference type="NCBI Taxonomy" id="156406"/>
    <lineage>
        <taxon>Bacteria</taxon>
        <taxon>Pseudomonadati</taxon>
        <taxon>Spirochaetota</taxon>
        <taxon>Spirochaetia</taxon>
        <taxon>Spirochaetales</taxon>
        <taxon>environmental samples</taxon>
    </lineage>
</organism>
<feature type="transmembrane region" description="Helical" evidence="8">
    <location>
        <begin position="317"/>
        <end position="341"/>
    </location>
</feature>
<feature type="transmembrane region" description="Helical" evidence="8">
    <location>
        <begin position="170"/>
        <end position="194"/>
    </location>
</feature>
<feature type="transmembrane region" description="Helical" evidence="8">
    <location>
        <begin position="62"/>
        <end position="85"/>
    </location>
</feature>
<evidence type="ECO:0000256" key="2">
    <source>
        <dbReference type="ARBA" id="ARBA00009843"/>
    </source>
</evidence>
<keyword evidence="4" id="KW-1003">Cell membrane</keyword>
<dbReference type="AlphaFoldDB" id="A0A3P3XHB0"/>
<comment type="subcellular location">
    <subcellularLocation>
        <location evidence="1">Cell membrane</location>
        <topology evidence="1">Multi-pass membrane protein</topology>
    </subcellularLocation>
</comment>
<evidence type="ECO:0000256" key="5">
    <source>
        <dbReference type="ARBA" id="ARBA00022692"/>
    </source>
</evidence>